<dbReference type="Pfam" id="PF01245">
    <property type="entry name" value="Ribosomal_L19"/>
    <property type="match status" value="1"/>
</dbReference>
<proteinExistence type="inferred from homology"/>
<dbReference type="AlphaFoldDB" id="A0A1F8CT88"/>
<dbReference type="SUPFAM" id="SSF50104">
    <property type="entry name" value="Translation proteins SH3-like domain"/>
    <property type="match status" value="1"/>
</dbReference>
<evidence type="ECO:0000256" key="4">
    <source>
        <dbReference type="RuleBase" id="RU000559"/>
    </source>
</evidence>
<accession>A0A1F8CT88</accession>
<dbReference type="PANTHER" id="PTHR15680:SF9">
    <property type="entry name" value="LARGE RIBOSOMAL SUBUNIT PROTEIN BL19M"/>
    <property type="match status" value="1"/>
</dbReference>
<dbReference type="InterPro" id="IPR038657">
    <property type="entry name" value="Ribosomal_bL19_sf"/>
</dbReference>
<dbReference type="GO" id="GO:0003735">
    <property type="term" value="F:structural constituent of ribosome"/>
    <property type="evidence" value="ECO:0007669"/>
    <property type="project" value="InterPro"/>
</dbReference>
<protein>
    <recommendedName>
        <fullName evidence="4">50S ribosomal protein L19</fullName>
    </recommendedName>
</protein>
<dbReference type="InterPro" id="IPR001857">
    <property type="entry name" value="Ribosomal_bL19"/>
</dbReference>
<gene>
    <name evidence="5" type="ORF">A2382_02255</name>
</gene>
<dbReference type="Gene3D" id="2.30.30.790">
    <property type="match status" value="1"/>
</dbReference>
<dbReference type="PANTHER" id="PTHR15680">
    <property type="entry name" value="RIBOSOMAL PROTEIN L19"/>
    <property type="match status" value="1"/>
</dbReference>
<dbReference type="NCBIfam" id="TIGR01024">
    <property type="entry name" value="rplS_bact"/>
    <property type="match status" value="1"/>
</dbReference>
<comment type="function">
    <text evidence="4">This protein is located at the 30S-50S ribosomal subunit interface and may play a role in the structure and function of the aminoacyl-tRNA binding site.</text>
</comment>
<name>A0A1F8CT88_9BACT</name>
<evidence type="ECO:0000313" key="6">
    <source>
        <dbReference type="Proteomes" id="UP000178999"/>
    </source>
</evidence>
<comment type="caution">
    <text evidence="5">The sequence shown here is derived from an EMBL/GenBank/DDBJ whole genome shotgun (WGS) entry which is preliminary data.</text>
</comment>
<comment type="similarity">
    <text evidence="1 4">Belongs to the bacterial ribosomal protein bL19 family.</text>
</comment>
<evidence type="ECO:0000256" key="2">
    <source>
        <dbReference type="ARBA" id="ARBA00022980"/>
    </source>
</evidence>
<evidence type="ECO:0000256" key="1">
    <source>
        <dbReference type="ARBA" id="ARBA00005781"/>
    </source>
</evidence>
<dbReference type="GO" id="GO:0006412">
    <property type="term" value="P:translation"/>
    <property type="evidence" value="ECO:0007669"/>
    <property type="project" value="InterPro"/>
</dbReference>
<evidence type="ECO:0000256" key="3">
    <source>
        <dbReference type="ARBA" id="ARBA00023274"/>
    </source>
</evidence>
<organism evidence="5 6">
    <name type="scientific">Candidatus Woesebacteria bacterium RIFOXYB1_FULL_38_16</name>
    <dbReference type="NCBI Taxonomy" id="1802538"/>
    <lineage>
        <taxon>Bacteria</taxon>
        <taxon>Candidatus Woeseibacteriota</taxon>
    </lineage>
</organism>
<evidence type="ECO:0000313" key="5">
    <source>
        <dbReference type="EMBL" id="OGM79557.1"/>
    </source>
</evidence>
<keyword evidence="3 4" id="KW-0687">Ribonucleoprotein</keyword>
<dbReference type="InterPro" id="IPR008991">
    <property type="entry name" value="Translation_prot_SH3-like_sf"/>
</dbReference>
<keyword evidence="2 5" id="KW-0689">Ribosomal protein</keyword>
<sequence length="144" mass="16400">MALKIKHIQKLASGENLTTEFGVGDAVRVFQRISDTDKKDEIKERTQVFEGTVIAVRGKGLGQTFTVRRIGAQKIGIEQIYPVQSPVVTKIEVVRQGMYGVRRAKLYYIRGKSKKEVEKIYSRSNRILRAKKAYKEKTAKKKAK</sequence>
<dbReference type="STRING" id="1802538.A2382_02255"/>
<dbReference type="GO" id="GO:0022625">
    <property type="term" value="C:cytosolic large ribosomal subunit"/>
    <property type="evidence" value="ECO:0007669"/>
    <property type="project" value="TreeGrafter"/>
</dbReference>
<dbReference type="PRINTS" id="PR00061">
    <property type="entry name" value="RIBOSOMALL19"/>
</dbReference>
<dbReference type="Proteomes" id="UP000178999">
    <property type="component" value="Unassembled WGS sequence"/>
</dbReference>
<dbReference type="EMBL" id="MGHY01000012">
    <property type="protein sequence ID" value="OGM79557.1"/>
    <property type="molecule type" value="Genomic_DNA"/>
</dbReference>
<reference evidence="5 6" key="1">
    <citation type="journal article" date="2016" name="Nat. Commun.">
        <title>Thousands of microbial genomes shed light on interconnected biogeochemical processes in an aquifer system.</title>
        <authorList>
            <person name="Anantharaman K."/>
            <person name="Brown C.T."/>
            <person name="Hug L.A."/>
            <person name="Sharon I."/>
            <person name="Castelle C.J."/>
            <person name="Probst A.J."/>
            <person name="Thomas B.C."/>
            <person name="Singh A."/>
            <person name="Wilkins M.J."/>
            <person name="Karaoz U."/>
            <person name="Brodie E.L."/>
            <person name="Williams K.H."/>
            <person name="Hubbard S.S."/>
            <person name="Banfield J.F."/>
        </authorList>
    </citation>
    <scope>NUCLEOTIDE SEQUENCE [LARGE SCALE GENOMIC DNA]</scope>
</reference>